<dbReference type="Gene3D" id="1.10.720.30">
    <property type="entry name" value="SAP domain"/>
    <property type="match status" value="1"/>
</dbReference>
<dbReference type="Pfam" id="PF18717">
    <property type="entry name" value="CxC4"/>
    <property type="match status" value="1"/>
</dbReference>
<keyword evidence="3" id="KW-1185">Reference proteome</keyword>
<protein>
    <submittedName>
        <fullName evidence="2">HMG domain-containing 3 isoform X2</fullName>
    </submittedName>
</protein>
<evidence type="ECO:0000313" key="3">
    <source>
        <dbReference type="Proteomes" id="UP000290572"/>
    </source>
</evidence>
<dbReference type="EMBL" id="QBIY01012723">
    <property type="protein sequence ID" value="RXN18140.1"/>
    <property type="molecule type" value="Genomic_DNA"/>
</dbReference>
<accession>A0A498MD36</accession>
<dbReference type="InterPro" id="IPR040648">
    <property type="entry name" value="HMGXB3_CxC4"/>
</dbReference>
<dbReference type="PANTHER" id="PTHR17609:SF3">
    <property type="entry name" value="SAP DOMAIN-CONTAINING PROTEIN"/>
    <property type="match status" value="1"/>
</dbReference>
<evidence type="ECO:0000259" key="1">
    <source>
        <dbReference type="PROSITE" id="PS50800"/>
    </source>
</evidence>
<dbReference type="AlphaFoldDB" id="A0A498MD36"/>
<proteinExistence type="predicted"/>
<dbReference type="PROSITE" id="PS50800">
    <property type="entry name" value="SAP"/>
    <property type="match status" value="1"/>
</dbReference>
<sequence length="853" mass="96834">MAAGIWTTTIPSIRTSSTNTIPSISITNTIPSISSTNTIPSISSTNTIPSISSTNTIPSISGTTSIPSISSTRTTSSIVNKKSFSTYCKACPDCGLMYRYQEWSDGIHNFNDHILITLHLCIVLRESLQTHHSVSRAIEVLEQTENKTFPKKATILHAYMHFEAMTSHSYMYSCYKCGYYPPVVVMDLHRKGVFNMPVSEMEAPPAHFDGTVDIKLFWDSVMSEIVCSGLLPCGRKNPFVVVPCYNNWAPWIGPKTRRDDIVFNTEHEKFHAPRQATEMADLQMTEERLQDALINLKVEMVRKLCKQCGLDSKGSKMDLILRLRDEMKNRSSYDKIFEKVWGASGGWAVVMCPCAVVYSIKFNLRAESPRDYADILLSWKHFPNIAIYDFARGLATHTNLREPEKLPFSPHEGRLAEATTENVQLAGEGKLKVNLPWLKTKKTGTDANCHPITGSSDHYTLYDIFHERNTKDTRDALRRIGLVPELAGWVNSQCAEQLFAEMRKNNYFLNTLTPSQHIFMMRNILHHYNTKCNIKTKASIQKVVGKGVQLQLDHNGTAAQIPTEAEERVQSNCPSPPDLVQSVTTSQTDEQAGRRMWDVDYLPAQQNLLAYVLDRARDPSEDLLQLSPAQTLKRSDFWSLAFDELEAMIANQCFQLIAALAASQGKDVFAVNSYVVVTWLPPYNNDPWPALPVKNWQVTFHPAIGTCLYWQILSQVQQLVTLEQELPNPDDMMEVTPPESDSMEITPTPGIYDSAVMKNILLACKWVEENQHHFAGKIELPKILKMKEEDALLAITMRDLFINTMFYEGERDEEQIRAPFLFTFQRVEDMEIFLQEIRDKRDIRVSCLHNPHL</sequence>
<dbReference type="InterPro" id="IPR036361">
    <property type="entry name" value="SAP_dom_sf"/>
</dbReference>
<dbReference type="Proteomes" id="UP000290572">
    <property type="component" value="Unassembled WGS sequence"/>
</dbReference>
<name>A0A498MD36_LABRO</name>
<feature type="domain" description="SAP" evidence="1">
    <location>
        <begin position="293"/>
        <end position="327"/>
    </location>
</feature>
<evidence type="ECO:0000313" key="2">
    <source>
        <dbReference type="EMBL" id="RXN18140.1"/>
    </source>
</evidence>
<reference evidence="2 3" key="1">
    <citation type="submission" date="2018-03" db="EMBL/GenBank/DDBJ databases">
        <title>Draft genome sequence of Rohu Carp (Labeo rohita).</title>
        <authorList>
            <person name="Das P."/>
            <person name="Kushwaha B."/>
            <person name="Joshi C.G."/>
            <person name="Kumar D."/>
            <person name="Nagpure N.S."/>
            <person name="Sahoo L."/>
            <person name="Das S.P."/>
            <person name="Bit A."/>
            <person name="Patnaik S."/>
            <person name="Meher P.K."/>
            <person name="Jayasankar P."/>
            <person name="Koringa P.G."/>
            <person name="Patel N.V."/>
            <person name="Hinsu A.T."/>
            <person name="Kumar R."/>
            <person name="Pandey M."/>
            <person name="Agarwal S."/>
            <person name="Srivastava S."/>
            <person name="Singh M."/>
            <person name="Iquebal M.A."/>
            <person name="Jaiswal S."/>
            <person name="Angadi U.B."/>
            <person name="Kumar N."/>
            <person name="Raza M."/>
            <person name="Shah T.M."/>
            <person name="Rai A."/>
            <person name="Jena J.K."/>
        </authorList>
    </citation>
    <scope>NUCLEOTIDE SEQUENCE [LARGE SCALE GENOMIC DNA]</scope>
    <source>
        <strain evidence="2">DASCIFA01</strain>
        <tissue evidence="2">Testis</tissue>
    </source>
</reference>
<gene>
    <name evidence="2" type="ORF">ROHU_007779</name>
</gene>
<comment type="caution">
    <text evidence="2">The sequence shown here is derived from an EMBL/GenBank/DDBJ whole genome shotgun (WGS) entry which is preliminary data.</text>
</comment>
<organism evidence="2 3">
    <name type="scientific">Labeo rohita</name>
    <name type="common">Indian major carp</name>
    <name type="synonym">Cyprinus rohita</name>
    <dbReference type="NCBI Taxonomy" id="84645"/>
    <lineage>
        <taxon>Eukaryota</taxon>
        <taxon>Metazoa</taxon>
        <taxon>Chordata</taxon>
        <taxon>Craniata</taxon>
        <taxon>Vertebrata</taxon>
        <taxon>Euteleostomi</taxon>
        <taxon>Actinopterygii</taxon>
        <taxon>Neopterygii</taxon>
        <taxon>Teleostei</taxon>
        <taxon>Ostariophysi</taxon>
        <taxon>Cypriniformes</taxon>
        <taxon>Cyprinidae</taxon>
        <taxon>Labeoninae</taxon>
        <taxon>Labeonini</taxon>
        <taxon>Labeo</taxon>
    </lineage>
</organism>
<dbReference type="InterPro" id="IPR003034">
    <property type="entry name" value="SAP_dom"/>
</dbReference>
<dbReference type="InterPro" id="IPR039598">
    <property type="entry name" value="HMGXB3"/>
</dbReference>
<dbReference type="PANTHER" id="PTHR17609">
    <property type="entry name" value="HMG DOMAIN-CONTAINING PROTEIN 3"/>
    <property type="match status" value="1"/>
</dbReference>
<dbReference type="SUPFAM" id="SSF68906">
    <property type="entry name" value="SAP domain"/>
    <property type="match status" value="1"/>
</dbReference>